<dbReference type="RefSeq" id="WP_188539116.1">
    <property type="nucleotide sequence ID" value="NZ_BMEQ01000022.1"/>
</dbReference>
<reference evidence="1" key="1">
    <citation type="journal article" date="2014" name="Int. J. Syst. Evol. Microbiol.">
        <title>Complete genome sequence of Corynebacterium casei LMG S-19264T (=DSM 44701T), isolated from a smear-ripened cheese.</title>
        <authorList>
            <consortium name="US DOE Joint Genome Institute (JGI-PGF)"/>
            <person name="Walter F."/>
            <person name="Albersmeier A."/>
            <person name="Kalinowski J."/>
            <person name="Ruckert C."/>
        </authorList>
    </citation>
    <scope>NUCLEOTIDE SEQUENCE</scope>
    <source>
        <strain evidence="1">CGMCC 1.12187</strain>
    </source>
</reference>
<organism evidence="1 2">
    <name type="scientific">Kocuria dechangensis</name>
    <dbReference type="NCBI Taxonomy" id="1176249"/>
    <lineage>
        <taxon>Bacteria</taxon>
        <taxon>Bacillati</taxon>
        <taxon>Actinomycetota</taxon>
        <taxon>Actinomycetes</taxon>
        <taxon>Micrococcales</taxon>
        <taxon>Micrococcaceae</taxon>
        <taxon>Kocuria</taxon>
    </lineage>
</organism>
<dbReference type="EMBL" id="BMEQ01000022">
    <property type="protein sequence ID" value="GGG66005.1"/>
    <property type="molecule type" value="Genomic_DNA"/>
</dbReference>
<comment type="caution">
    <text evidence="1">The sequence shown here is derived from an EMBL/GenBank/DDBJ whole genome shotgun (WGS) entry which is preliminary data.</text>
</comment>
<proteinExistence type="predicted"/>
<evidence type="ECO:0000313" key="2">
    <source>
        <dbReference type="Proteomes" id="UP000638848"/>
    </source>
</evidence>
<name>A0A917LYS3_9MICC</name>
<keyword evidence="2" id="KW-1185">Reference proteome</keyword>
<dbReference type="Proteomes" id="UP000638848">
    <property type="component" value="Unassembled WGS sequence"/>
</dbReference>
<sequence length="342" mass="39311">MDDEERNGVDMHRFETYAARMNKLAVRLTPFTDEEEWDGVTVDDYGEPAPAEATPEAKALAGAIWVACELLIDDLFEDLRELGQDGEIDPDAFLRAFDELPPAFITHYNALFLKKFITVVVDLGRQLVAGQWALTCVAQELALRMVLDRVETVQEIYGLTLDDDWQSWAEARLFEDLDHQWLYNPRMDGFEENPGFAEETGAANLRIDQWFDPFRRDTVMNPYAAAESTWPPEGEKDEEDDEAEIRISYEETSWQAEETMTTPWLIRPDSVEALRAIDPEDFRSAVREFTKDRPFLELDDALHAVLRTFGVHSKAPDSEHPRETGWLLFEFDLVNPARSVQL</sequence>
<accession>A0A917LYS3</accession>
<protein>
    <submittedName>
        <fullName evidence="1">Uncharacterized protein</fullName>
    </submittedName>
</protein>
<evidence type="ECO:0000313" key="1">
    <source>
        <dbReference type="EMBL" id="GGG66005.1"/>
    </source>
</evidence>
<reference evidence="1" key="2">
    <citation type="submission" date="2020-09" db="EMBL/GenBank/DDBJ databases">
        <authorList>
            <person name="Sun Q."/>
            <person name="Zhou Y."/>
        </authorList>
    </citation>
    <scope>NUCLEOTIDE SEQUENCE</scope>
    <source>
        <strain evidence="1">CGMCC 1.12187</strain>
    </source>
</reference>
<dbReference type="AlphaFoldDB" id="A0A917LYS3"/>
<gene>
    <name evidence="1" type="ORF">GCM10011374_32500</name>
</gene>